<evidence type="ECO:0008006" key="4">
    <source>
        <dbReference type="Google" id="ProtNLM"/>
    </source>
</evidence>
<reference evidence="2 3" key="1">
    <citation type="submission" date="2020-03" db="EMBL/GenBank/DDBJ databases">
        <authorList>
            <person name="Kim M.K."/>
        </authorList>
    </citation>
    <scope>NUCLEOTIDE SEQUENCE [LARGE SCALE GENOMIC DNA]</scope>
    <source>
        <strain evidence="2 3">BT328</strain>
    </source>
</reference>
<dbReference type="Proteomes" id="UP000501802">
    <property type="component" value="Chromosome"/>
</dbReference>
<dbReference type="SUPFAM" id="SSF88659">
    <property type="entry name" value="Sigma3 and sigma4 domains of RNA polymerase sigma factors"/>
    <property type="match status" value="1"/>
</dbReference>
<evidence type="ECO:0000313" key="2">
    <source>
        <dbReference type="EMBL" id="QIP12044.1"/>
    </source>
</evidence>
<proteinExistence type="predicted"/>
<dbReference type="EMBL" id="CP050063">
    <property type="protein sequence ID" value="QIP12044.1"/>
    <property type="molecule type" value="Genomic_DNA"/>
</dbReference>
<dbReference type="InterPro" id="IPR013324">
    <property type="entry name" value="RNA_pol_sigma_r3/r4-like"/>
</dbReference>
<dbReference type="KEGG" id="spib:G8759_05055"/>
<evidence type="ECO:0000313" key="3">
    <source>
        <dbReference type="Proteomes" id="UP000501802"/>
    </source>
</evidence>
<dbReference type="AlphaFoldDB" id="A0A6G9AI79"/>
<name>A0A6G9AI79_9BACT</name>
<evidence type="ECO:0000256" key="1">
    <source>
        <dbReference type="SAM" id="MobiDB-lite"/>
    </source>
</evidence>
<keyword evidence="3" id="KW-1185">Reference proteome</keyword>
<sequence length="422" mass="49163">MSTFSFFPNRKRDIARLIEQSRLLFDAESKQNFAEQVGEVFDPLIDRRLSKAERANEPLQQTILFELCGLIGTLTITDTYFIEHYKTVLDDLIDACRWKVQIKDIPFVEMAQNSGQRQTDIRRWITQLRERQKPSHAQKLALLLTPTDQQEVVYRTLRSFLAYLEKQNQPIHTTPLFWLRNGRVQLRINLFREYLLEQIALRVYLFHKSSEAGFIEESLSKVKHWVTAQVADRAEGMGPELIEGINDIVSKVKLEFINKCQRYRADPETFYLDARLTSYLTGFVKRSAAISKLLAAQKQDSNEDELTSKNASTEYTPYDDDPHEADDLEDTDDAFAFDASDHLEELRNIMRSCLKLLCETCRDLITRHYNDGFSQPVPFKTLAIEFGGSAKTLESRYQKCMERLKKMAQDAYKKQQLIPYPR</sequence>
<accession>A0A6G9AI79</accession>
<protein>
    <recommendedName>
        <fullName evidence="4">Sigma-70 family RNA polymerase sigma factor</fullName>
    </recommendedName>
</protein>
<feature type="compositionally biased region" description="Acidic residues" evidence="1">
    <location>
        <begin position="317"/>
        <end position="327"/>
    </location>
</feature>
<gene>
    <name evidence="2" type="ORF">G8759_05055</name>
</gene>
<feature type="region of interest" description="Disordered" evidence="1">
    <location>
        <begin position="301"/>
        <end position="327"/>
    </location>
</feature>
<organism evidence="2 3">
    <name type="scientific">Spirosoma aureum</name>
    <dbReference type="NCBI Taxonomy" id="2692134"/>
    <lineage>
        <taxon>Bacteria</taxon>
        <taxon>Pseudomonadati</taxon>
        <taxon>Bacteroidota</taxon>
        <taxon>Cytophagia</taxon>
        <taxon>Cytophagales</taxon>
        <taxon>Cytophagaceae</taxon>
        <taxon>Spirosoma</taxon>
    </lineage>
</organism>
<dbReference type="RefSeq" id="WP_167205816.1">
    <property type="nucleotide sequence ID" value="NZ_CP050063.1"/>
</dbReference>